<feature type="domain" description="Calcineurin-like phosphoesterase" evidence="1">
    <location>
        <begin position="49"/>
        <end position="175"/>
    </location>
</feature>
<accession>A0A8S5NE74</accession>
<dbReference type="Pfam" id="PF00149">
    <property type="entry name" value="Metallophos"/>
    <property type="match status" value="1"/>
</dbReference>
<evidence type="ECO:0000259" key="1">
    <source>
        <dbReference type="Pfam" id="PF00149"/>
    </source>
</evidence>
<organism evidence="2">
    <name type="scientific">Siphoviridae sp. ctPZa1</name>
    <dbReference type="NCBI Taxonomy" id="2826323"/>
    <lineage>
        <taxon>Viruses</taxon>
        <taxon>Duplodnaviria</taxon>
        <taxon>Heunggongvirae</taxon>
        <taxon>Uroviricota</taxon>
        <taxon>Caudoviricetes</taxon>
    </lineage>
</organism>
<evidence type="ECO:0000313" key="2">
    <source>
        <dbReference type="EMBL" id="DAD92756.1"/>
    </source>
</evidence>
<dbReference type="InterPro" id="IPR029052">
    <property type="entry name" value="Metallo-depent_PP-like"/>
</dbReference>
<name>A0A8S5NE74_9CAUD</name>
<proteinExistence type="predicted"/>
<dbReference type="InterPro" id="IPR004843">
    <property type="entry name" value="Calcineurin-like_PHP"/>
</dbReference>
<protein>
    <submittedName>
        <fullName evidence="2">Sphingomyelin phosphodiesterase</fullName>
    </submittedName>
</protein>
<dbReference type="Gene3D" id="3.60.21.10">
    <property type="match status" value="1"/>
</dbReference>
<reference evidence="2" key="1">
    <citation type="journal article" date="2021" name="Proc. Natl. Acad. Sci. U.S.A.">
        <title>A Catalog of Tens of Thousands of Viruses from Human Metagenomes Reveals Hidden Associations with Chronic Diseases.</title>
        <authorList>
            <person name="Tisza M.J."/>
            <person name="Buck C.B."/>
        </authorList>
    </citation>
    <scope>NUCLEOTIDE SEQUENCE</scope>
    <source>
        <strain evidence="2">CtPZa1</strain>
    </source>
</reference>
<dbReference type="SUPFAM" id="SSF56300">
    <property type="entry name" value="Metallo-dependent phosphatases"/>
    <property type="match status" value="1"/>
</dbReference>
<dbReference type="GO" id="GO:0016787">
    <property type="term" value="F:hydrolase activity"/>
    <property type="evidence" value="ECO:0007669"/>
    <property type="project" value="InterPro"/>
</dbReference>
<sequence length="374" mass="42942">MAVIITILNHHGQRLMNFPDEAGETLPRLYFVKALEQLKENLNPSAFNLGIVTDSHFDEGTWRTQAFRSLKNLNNILYIQNDLDAIAALGDNVDSEHKDKSVNIRNLERYCERFSQGNNSNKFIIRGNHDEGSAVWDPSNEGNKVLLENILTGEEQQEIFDQYLSREGKNYNHEGQYHYKDFPDKKVRLVLIDTLDNPLTKNINGTLKYVDQWHYGIQETQLKWIAEQALGTLPEDYHVLFTSHVPIMPETVTTDPIVNGNLLKQLIKAFIEKKEIQLTSNVEDFSVNFSVDFSSRAESLLVGFFAGHRHAEYFYAADEMDGFYSTVLDCAFVRDDATIGTVEEDAFVVLELDTEKRRVKLHGFGRATDREYTY</sequence>
<dbReference type="EMBL" id="BK015143">
    <property type="protein sequence ID" value="DAD92756.1"/>
    <property type="molecule type" value="Genomic_DNA"/>
</dbReference>